<feature type="domain" description="NAD(P)-binding" evidence="1">
    <location>
        <begin position="21"/>
        <end position="206"/>
    </location>
</feature>
<feature type="non-terminal residue" evidence="2">
    <location>
        <position position="274"/>
    </location>
</feature>
<sequence length="274" mass="30698">ANVVGYSLEPPTEPSLFGTLELEKRITHIIGDINNTENLQNEIQKHSPEIVFHLAAQSLVKQSYENPLETFQTNIIGTANLLQIIKDENKIKICIIMTSDKCYQNVESSHAYVEDDPLGGDDPYSASKGAAEIIANSYKKSFFADNNENQTKIATVRAGNVIGGGDWAVNRIIPDIVRSIVSKQDIVIRSPNSTRPWQHVMEPLSGYLWLGINIFREPEKYSSAWNFGPHAHEIITVKNMVENILNLWEPKHTKLIVDEDYSGAEPKLLSLDCP</sequence>
<protein>
    <recommendedName>
        <fullName evidence="1">NAD(P)-binding domain-containing protein</fullName>
    </recommendedName>
</protein>
<gene>
    <name evidence="2" type="ORF">METZ01_LOCUS416621</name>
</gene>
<evidence type="ECO:0000259" key="1">
    <source>
        <dbReference type="Pfam" id="PF16363"/>
    </source>
</evidence>
<accession>A0A382WXY4</accession>
<dbReference type="Pfam" id="PF16363">
    <property type="entry name" value="GDP_Man_Dehyd"/>
    <property type="match status" value="1"/>
</dbReference>
<dbReference type="Gene3D" id="3.90.25.10">
    <property type="entry name" value="UDP-galactose 4-epimerase, domain 1"/>
    <property type="match status" value="1"/>
</dbReference>
<evidence type="ECO:0000313" key="2">
    <source>
        <dbReference type="EMBL" id="SVD63767.1"/>
    </source>
</evidence>
<reference evidence="2" key="1">
    <citation type="submission" date="2018-05" db="EMBL/GenBank/DDBJ databases">
        <authorList>
            <person name="Lanie J.A."/>
            <person name="Ng W.-L."/>
            <person name="Kazmierczak K.M."/>
            <person name="Andrzejewski T.M."/>
            <person name="Davidsen T.M."/>
            <person name="Wayne K.J."/>
            <person name="Tettelin H."/>
            <person name="Glass J.I."/>
            <person name="Rusch D."/>
            <person name="Podicherti R."/>
            <person name="Tsui H.-C.T."/>
            <person name="Winkler M.E."/>
        </authorList>
    </citation>
    <scope>NUCLEOTIDE SEQUENCE</scope>
</reference>
<proteinExistence type="predicted"/>
<name>A0A382WXY4_9ZZZZ</name>
<dbReference type="InterPro" id="IPR036291">
    <property type="entry name" value="NAD(P)-bd_dom_sf"/>
</dbReference>
<feature type="non-terminal residue" evidence="2">
    <location>
        <position position="1"/>
    </location>
</feature>
<dbReference type="EMBL" id="UINC01163452">
    <property type="protein sequence ID" value="SVD63767.1"/>
    <property type="molecule type" value="Genomic_DNA"/>
</dbReference>
<dbReference type="InterPro" id="IPR016040">
    <property type="entry name" value="NAD(P)-bd_dom"/>
</dbReference>
<dbReference type="InterPro" id="IPR013445">
    <property type="entry name" value="CDP_4_6_deHydtase"/>
</dbReference>
<dbReference type="SUPFAM" id="SSF51735">
    <property type="entry name" value="NAD(P)-binding Rossmann-fold domains"/>
    <property type="match status" value="1"/>
</dbReference>
<organism evidence="2">
    <name type="scientific">marine metagenome</name>
    <dbReference type="NCBI Taxonomy" id="408172"/>
    <lineage>
        <taxon>unclassified sequences</taxon>
        <taxon>metagenomes</taxon>
        <taxon>ecological metagenomes</taxon>
    </lineage>
</organism>
<dbReference type="AlphaFoldDB" id="A0A382WXY4"/>
<dbReference type="Gene3D" id="3.40.50.720">
    <property type="entry name" value="NAD(P)-binding Rossmann-like Domain"/>
    <property type="match status" value="1"/>
</dbReference>
<dbReference type="NCBIfam" id="TIGR02622">
    <property type="entry name" value="CDP_4_6_dhtase"/>
    <property type="match status" value="1"/>
</dbReference>
<dbReference type="PANTHER" id="PTHR43000">
    <property type="entry name" value="DTDP-D-GLUCOSE 4,6-DEHYDRATASE-RELATED"/>
    <property type="match status" value="1"/>
</dbReference>